<evidence type="ECO:0000313" key="2">
    <source>
        <dbReference type="Proteomes" id="UP000177521"/>
    </source>
</evidence>
<comment type="caution">
    <text evidence="1">The sequence shown here is derived from an EMBL/GenBank/DDBJ whole genome shotgun (WGS) entry which is preliminary data.</text>
</comment>
<dbReference type="Proteomes" id="UP000177521">
    <property type="component" value="Unassembled WGS sequence"/>
</dbReference>
<proteinExistence type="predicted"/>
<evidence type="ECO:0000313" key="1">
    <source>
        <dbReference type="EMBL" id="OGC82748.1"/>
    </source>
</evidence>
<dbReference type="AlphaFoldDB" id="A0A1F4XMB4"/>
<dbReference type="EMBL" id="MEWS01000008">
    <property type="protein sequence ID" value="OGC82748.1"/>
    <property type="molecule type" value="Genomic_DNA"/>
</dbReference>
<organism evidence="1 2">
    <name type="scientific">Candidatus Abawacabacteria bacterium RIFCSPHIGHO2_01_FULL_46_8</name>
    <dbReference type="NCBI Taxonomy" id="1817815"/>
    <lineage>
        <taxon>Bacteria</taxon>
        <taxon>Candidatus Abawacaibacteriota</taxon>
    </lineage>
</organism>
<gene>
    <name evidence="1" type="ORF">A2788_02495</name>
</gene>
<reference evidence="1 2" key="1">
    <citation type="journal article" date="2016" name="Nat. Commun.">
        <title>Thousands of microbial genomes shed light on interconnected biogeochemical processes in an aquifer system.</title>
        <authorList>
            <person name="Anantharaman K."/>
            <person name="Brown C.T."/>
            <person name="Hug L.A."/>
            <person name="Sharon I."/>
            <person name="Castelle C.J."/>
            <person name="Probst A.J."/>
            <person name="Thomas B.C."/>
            <person name="Singh A."/>
            <person name="Wilkins M.J."/>
            <person name="Karaoz U."/>
            <person name="Brodie E.L."/>
            <person name="Williams K.H."/>
            <person name="Hubbard S.S."/>
            <person name="Banfield J.F."/>
        </authorList>
    </citation>
    <scope>NUCLEOTIDE SEQUENCE [LARGE SCALE GENOMIC DNA]</scope>
</reference>
<name>A0A1F4XMB4_9BACT</name>
<accession>A0A1F4XMB4</accession>
<sequence>MRVIVSHAEDSWRYWLKLEDQRIFSSKTREEEPIDLRRIKWTPSSLHKIQRFHTGLYEKLVKAKSELGE</sequence>
<protein>
    <submittedName>
        <fullName evidence="1">Uncharacterized protein</fullName>
    </submittedName>
</protein>